<evidence type="ECO:0000259" key="2">
    <source>
        <dbReference type="PROSITE" id="PS50994"/>
    </source>
</evidence>
<keyword evidence="4" id="KW-1185">Reference proteome</keyword>
<proteinExistence type="predicted"/>
<feature type="domain" description="Integrase catalytic" evidence="2">
    <location>
        <begin position="199"/>
        <end position="358"/>
    </location>
</feature>
<dbReference type="Gene3D" id="3.30.70.270">
    <property type="match status" value="2"/>
</dbReference>
<dbReference type="InterPro" id="IPR050951">
    <property type="entry name" value="Retrovirus_Pol_polyprotein"/>
</dbReference>
<dbReference type="OrthoDB" id="2505288at2759"/>
<evidence type="ECO:0000256" key="1">
    <source>
        <dbReference type="ARBA" id="ARBA00022884"/>
    </source>
</evidence>
<dbReference type="SUPFAM" id="SSF56672">
    <property type="entry name" value="DNA/RNA polymerases"/>
    <property type="match status" value="1"/>
</dbReference>
<comment type="caution">
    <text evidence="3">The sequence shown here is derived from an EMBL/GenBank/DDBJ whole genome shotgun (WGS) entry which is preliminary data.</text>
</comment>
<dbReference type="GO" id="GO:0003723">
    <property type="term" value="F:RNA binding"/>
    <property type="evidence" value="ECO:0007669"/>
    <property type="project" value="UniProtKB-KW"/>
</dbReference>
<dbReference type="Gene3D" id="3.30.420.10">
    <property type="entry name" value="Ribonuclease H-like superfamily/Ribonuclease H"/>
    <property type="match status" value="1"/>
</dbReference>
<dbReference type="PANTHER" id="PTHR37984:SF15">
    <property type="entry name" value="INTEGRASE CATALYTIC DOMAIN-CONTAINING PROTEIN"/>
    <property type="match status" value="1"/>
</dbReference>
<dbReference type="PROSITE" id="PS50994">
    <property type="entry name" value="INTEGRASE"/>
    <property type="match status" value="1"/>
</dbReference>
<dbReference type="InterPro" id="IPR043128">
    <property type="entry name" value="Rev_trsase/Diguanyl_cyclase"/>
</dbReference>
<keyword evidence="1" id="KW-0694">RNA-binding</keyword>
<organism evidence="3 4">
    <name type="scientific">Austropuccinia psidii MF-1</name>
    <dbReference type="NCBI Taxonomy" id="1389203"/>
    <lineage>
        <taxon>Eukaryota</taxon>
        <taxon>Fungi</taxon>
        <taxon>Dikarya</taxon>
        <taxon>Basidiomycota</taxon>
        <taxon>Pucciniomycotina</taxon>
        <taxon>Pucciniomycetes</taxon>
        <taxon>Pucciniales</taxon>
        <taxon>Sphaerophragmiaceae</taxon>
        <taxon>Austropuccinia</taxon>
    </lineage>
</organism>
<dbReference type="AlphaFoldDB" id="A0A9Q3FHK1"/>
<dbReference type="SUPFAM" id="SSF53098">
    <property type="entry name" value="Ribonuclease H-like"/>
    <property type="match status" value="1"/>
</dbReference>
<protein>
    <recommendedName>
        <fullName evidence="2">Integrase catalytic domain-containing protein</fullName>
    </recommendedName>
</protein>
<dbReference type="Gene3D" id="2.40.70.10">
    <property type="entry name" value="Acid Proteases"/>
    <property type="match status" value="1"/>
</dbReference>
<dbReference type="InterPro" id="IPR043502">
    <property type="entry name" value="DNA/RNA_pol_sf"/>
</dbReference>
<dbReference type="PANTHER" id="PTHR37984">
    <property type="entry name" value="PROTEIN CBG26694"/>
    <property type="match status" value="1"/>
</dbReference>
<dbReference type="InterPro" id="IPR036397">
    <property type="entry name" value="RNaseH_sf"/>
</dbReference>
<reference evidence="3" key="1">
    <citation type="submission" date="2021-03" db="EMBL/GenBank/DDBJ databases">
        <title>Draft genome sequence of rust myrtle Austropuccinia psidii MF-1, a brazilian biotype.</title>
        <authorList>
            <person name="Quecine M.C."/>
            <person name="Pachon D.M.R."/>
            <person name="Bonatelli M.L."/>
            <person name="Correr F.H."/>
            <person name="Franceschini L.M."/>
            <person name="Leite T.F."/>
            <person name="Margarido G.R.A."/>
            <person name="Almeida C.A."/>
            <person name="Ferrarezi J.A."/>
            <person name="Labate C.A."/>
        </authorList>
    </citation>
    <scope>NUCLEOTIDE SEQUENCE</scope>
    <source>
        <strain evidence="3">MF-1</strain>
    </source>
</reference>
<dbReference type="InterPro" id="IPR001584">
    <property type="entry name" value="Integrase_cat-core"/>
</dbReference>
<dbReference type="EMBL" id="AVOT02043652">
    <property type="protein sequence ID" value="MBW0539059.1"/>
    <property type="molecule type" value="Genomic_DNA"/>
</dbReference>
<evidence type="ECO:0000313" key="3">
    <source>
        <dbReference type="EMBL" id="MBW0539059.1"/>
    </source>
</evidence>
<dbReference type="InterPro" id="IPR012337">
    <property type="entry name" value="RNaseH-like_sf"/>
</dbReference>
<evidence type="ECO:0000313" key="4">
    <source>
        <dbReference type="Proteomes" id="UP000765509"/>
    </source>
</evidence>
<name>A0A9Q3FHK1_9BASI</name>
<dbReference type="GO" id="GO:0015074">
    <property type="term" value="P:DNA integration"/>
    <property type="evidence" value="ECO:0007669"/>
    <property type="project" value="InterPro"/>
</dbReference>
<gene>
    <name evidence="3" type="ORF">O181_078774</name>
</gene>
<dbReference type="InterPro" id="IPR021109">
    <property type="entry name" value="Peptidase_aspartic_dom_sf"/>
</dbReference>
<dbReference type="GO" id="GO:0004519">
    <property type="term" value="F:endonuclease activity"/>
    <property type="evidence" value="ECO:0007669"/>
    <property type="project" value="UniProtKB-KW"/>
</dbReference>
<dbReference type="GO" id="GO:0005634">
    <property type="term" value="C:nucleus"/>
    <property type="evidence" value="ECO:0007669"/>
    <property type="project" value="UniProtKB-ARBA"/>
</dbReference>
<dbReference type="GO" id="GO:0016779">
    <property type="term" value="F:nucleotidyltransferase activity"/>
    <property type="evidence" value="ECO:0007669"/>
    <property type="project" value="UniProtKB-KW"/>
</dbReference>
<sequence>MVELPSFPSFEWDVLVIDTPKREDLLLGFEFFNHFNPSIDWRNGLITFNSDNKDYYDPSNSFSNDFSSSKSCAAVEAHVTHVSTFLSRLRANNLFPKTSKCLFHVSSVEYLGYIVSSEGLKMDQENVQQILNCPPPRNLKTLQSSLGFPSFYHCFIKNYSKKASSLTSFLKKGSNFPLNEEALRQFHQLKEAFTTAAILPYLPLKEYNHHKNFGLLEPIPIPNCPLILDRFSKLEVFIPTFSLINSIDLAHLFIKNVFSKNELPSSIISDRCSLFVSSFSTNLCQQLKISRDLSAAYHPETDGQTERVNQILEQYLWIYVSYHQEGWNTWLPLSEFAYNNSEHSSTKKSPFFTFNGRDPQFDSDHNTQDNPAGKLSTKVQSLQKDVKRELEVSINRIKRYADKSRASLPVFNLGDMKVSTHAYHLKLPSQWKSIQPVLHIPLLEPVKTSTIPNRNQAPPPLTIIEEE</sequence>
<dbReference type="Proteomes" id="UP000765509">
    <property type="component" value="Unassembled WGS sequence"/>
</dbReference>
<accession>A0A9Q3FHK1</accession>